<organism evidence="9 10">
    <name type="scientific">Cyclospora cayetanensis</name>
    <dbReference type="NCBI Taxonomy" id="88456"/>
    <lineage>
        <taxon>Eukaryota</taxon>
        <taxon>Sar</taxon>
        <taxon>Alveolata</taxon>
        <taxon>Apicomplexa</taxon>
        <taxon>Conoidasida</taxon>
        <taxon>Coccidia</taxon>
        <taxon>Eucoccidiorida</taxon>
        <taxon>Eimeriorina</taxon>
        <taxon>Eimeriidae</taxon>
        <taxon>Cyclospora</taxon>
    </lineage>
</organism>
<feature type="compositionally biased region" description="Basic and acidic residues" evidence="6">
    <location>
        <begin position="54"/>
        <end position="67"/>
    </location>
</feature>
<dbReference type="GO" id="GO:0016787">
    <property type="term" value="F:hydrolase activity"/>
    <property type="evidence" value="ECO:0007669"/>
    <property type="project" value="UniProtKB-KW"/>
</dbReference>
<evidence type="ECO:0000256" key="2">
    <source>
        <dbReference type="ARBA" id="ARBA00022801"/>
    </source>
</evidence>
<keyword evidence="2 5" id="KW-0378">Hydrolase</keyword>
<reference evidence="9 10" key="1">
    <citation type="journal article" date="2016" name="BMC Genomics">
        <title>Comparative genomics reveals Cyclospora cayetanensis possesses coccidia-like metabolism and invasion components but unique surface antigens.</title>
        <authorList>
            <person name="Liu S."/>
            <person name="Wang L."/>
            <person name="Zheng H."/>
            <person name="Xu Z."/>
            <person name="Roellig D.M."/>
            <person name="Li N."/>
            <person name="Frace M.A."/>
            <person name="Tang K."/>
            <person name="Arrowood M.J."/>
            <person name="Moss D.M."/>
            <person name="Zhang L."/>
            <person name="Feng Y."/>
            <person name="Xiao L."/>
        </authorList>
    </citation>
    <scope>NUCLEOTIDE SEQUENCE [LARGE SCALE GENOMIC DNA]</scope>
    <source>
        <strain evidence="9 10">CHN_HEN01</strain>
    </source>
</reference>
<evidence type="ECO:0000256" key="1">
    <source>
        <dbReference type="ARBA" id="ARBA00022741"/>
    </source>
</evidence>
<dbReference type="AlphaFoldDB" id="A0A1D3DAA0"/>
<dbReference type="VEuPathDB" id="ToxoDB:LOC34622001"/>
<dbReference type="InterPro" id="IPR001650">
    <property type="entry name" value="Helicase_C-like"/>
</dbReference>
<name>A0A1D3DAA0_9EIME</name>
<feature type="compositionally biased region" description="Basic and acidic residues" evidence="6">
    <location>
        <begin position="1"/>
        <end position="18"/>
    </location>
</feature>
<feature type="region of interest" description="Disordered" evidence="6">
    <location>
        <begin position="54"/>
        <end position="75"/>
    </location>
</feature>
<dbReference type="Proteomes" id="UP000095192">
    <property type="component" value="Unassembled WGS sequence"/>
</dbReference>
<dbReference type="PROSITE" id="PS00039">
    <property type="entry name" value="DEAD_ATP_HELICASE"/>
    <property type="match status" value="1"/>
</dbReference>
<dbReference type="InterPro" id="IPR000629">
    <property type="entry name" value="RNA-helicase_DEAD-box_CS"/>
</dbReference>
<gene>
    <name evidence="9" type="ORF">cyc_05687</name>
</gene>
<dbReference type="Gene3D" id="3.40.50.300">
    <property type="entry name" value="P-loop containing nucleotide triphosphate hydrolases"/>
    <property type="match status" value="2"/>
</dbReference>
<dbReference type="InterPro" id="IPR027417">
    <property type="entry name" value="P-loop_NTPase"/>
</dbReference>
<evidence type="ECO:0000313" key="9">
    <source>
        <dbReference type="EMBL" id="OEH80375.1"/>
    </source>
</evidence>
<keyword evidence="3 5" id="KW-0347">Helicase</keyword>
<evidence type="ECO:0000256" key="5">
    <source>
        <dbReference type="RuleBase" id="RU000492"/>
    </source>
</evidence>
<dbReference type="PANTHER" id="PTHR47959">
    <property type="entry name" value="ATP-DEPENDENT RNA HELICASE RHLE-RELATED"/>
    <property type="match status" value="1"/>
</dbReference>
<dbReference type="PROSITE" id="PS51194">
    <property type="entry name" value="HELICASE_CTER"/>
    <property type="match status" value="1"/>
</dbReference>
<evidence type="ECO:0000256" key="3">
    <source>
        <dbReference type="ARBA" id="ARBA00022806"/>
    </source>
</evidence>
<feature type="domain" description="Helicase ATP-binding" evidence="7">
    <location>
        <begin position="215"/>
        <end position="414"/>
    </location>
</feature>
<evidence type="ECO:0000313" key="10">
    <source>
        <dbReference type="Proteomes" id="UP000095192"/>
    </source>
</evidence>
<keyword evidence="1 5" id="KW-0547">Nucleotide-binding</keyword>
<evidence type="ECO:0000259" key="8">
    <source>
        <dbReference type="PROSITE" id="PS51194"/>
    </source>
</evidence>
<dbReference type="VEuPathDB" id="ToxoDB:cyc_05687"/>
<protein>
    <submittedName>
        <fullName evidence="9">ATP-dependent rna</fullName>
    </submittedName>
</protein>
<evidence type="ECO:0000256" key="4">
    <source>
        <dbReference type="ARBA" id="ARBA00022840"/>
    </source>
</evidence>
<dbReference type="EMBL" id="JROU02000096">
    <property type="protein sequence ID" value="OEH80375.1"/>
    <property type="molecule type" value="Genomic_DNA"/>
</dbReference>
<dbReference type="InterPro" id="IPR014001">
    <property type="entry name" value="Helicase_ATP-bd"/>
</dbReference>
<dbReference type="GO" id="GO:0005829">
    <property type="term" value="C:cytosol"/>
    <property type="evidence" value="ECO:0007669"/>
    <property type="project" value="TreeGrafter"/>
</dbReference>
<keyword evidence="4 5" id="KW-0067">ATP-binding</keyword>
<keyword evidence="10" id="KW-1185">Reference proteome</keyword>
<comment type="similarity">
    <text evidence="5">Belongs to the DEAD box helicase family.</text>
</comment>
<accession>A0A1D3DAA0</accession>
<dbReference type="Pfam" id="PF00270">
    <property type="entry name" value="DEAD"/>
    <property type="match status" value="1"/>
</dbReference>
<feature type="domain" description="Helicase C-terminal" evidence="8">
    <location>
        <begin position="506"/>
        <end position="676"/>
    </location>
</feature>
<dbReference type="SMART" id="SM00490">
    <property type="entry name" value="HELICc"/>
    <property type="match status" value="1"/>
</dbReference>
<dbReference type="PROSITE" id="PS51192">
    <property type="entry name" value="HELICASE_ATP_BIND_1"/>
    <property type="match status" value="1"/>
</dbReference>
<dbReference type="InParanoid" id="A0A1D3DAA0"/>
<feature type="region of interest" description="Disordered" evidence="6">
    <location>
        <begin position="1"/>
        <end position="40"/>
    </location>
</feature>
<dbReference type="InterPro" id="IPR011545">
    <property type="entry name" value="DEAD/DEAH_box_helicase_dom"/>
</dbReference>
<dbReference type="InterPro" id="IPR044742">
    <property type="entry name" value="DEAD/DEAH_RhlB"/>
</dbReference>
<evidence type="ECO:0000259" key="7">
    <source>
        <dbReference type="PROSITE" id="PS51192"/>
    </source>
</evidence>
<dbReference type="PANTHER" id="PTHR47959:SF1">
    <property type="entry name" value="ATP-DEPENDENT RNA HELICASE DBPA"/>
    <property type="match status" value="1"/>
</dbReference>
<dbReference type="GO" id="GO:0003676">
    <property type="term" value="F:nucleic acid binding"/>
    <property type="evidence" value="ECO:0007669"/>
    <property type="project" value="InterPro"/>
</dbReference>
<dbReference type="Pfam" id="PF00271">
    <property type="entry name" value="Helicase_C"/>
    <property type="match status" value="1"/>
</dbReference>
<comment type="caution">
    <text evidence="9">The sequence shown here is derived from an EMBL/GenBank/DDBJ whole genome shotgun (WGS) entry which is preliminary data.</text>
</comment>
<dbReference type="SUPFAM" id="SSF52540">
    <property type="entry name" value="P-loop containing nucleoside triphosphate hydrolases"/>
    <property type="match status" value="2"/>
</dbReference>
<feature type="region of interest" description="Disordered" evidence="6">
    <location>
        <begin position="96"/>
        <end position="126"/>
    </location>
</feature>
<sequence>MDAFFEREPKGKRPEPARPKLSLQEPQPPQQEEAHDVDPLDAFMAGLNETLVREKAEFDEKQRREAAGEALQMEQERFFDDEDIAADSMEHLNTQKAMAAEAARSKRKAQPQSNSAATDDEDEARGRALPVVNHDRILYPSYTVDIYEEHSDVSSLSLEAVASVRDSLQLHTTGKQAPRPIASFLHLKGSLPKGLWSALQRRDYRLPTAVQAAAIPALLRGRDCLAMAQTGSGKTVAYLLPLLTRVVHLKEKDHWATRRAADSSSEGAAKREQRTGPSAIIICPTRELAVQVDGEVHSFTRGGTDLDVSRLLLAGGFDKTEQFRSLRRGPDVVVGNPGRIIDVCSLKGLGGIFEKIVMVVVDEADKMVQMGFEAQLREVLCSIRPDRITCMVSATMPRKCEALANRFLRNPIRIVVGEGGQAAQSVHQRVQIVDGEPAKFDWLSKHILGLLALSQKPEQMQQHQQSARPPPATVAAAASAGGVIFCSSQQRVEDLAFLLDNALAQQVENEALTAAGQGAPGTPAPIAVDAASRAAAARLLKGDSSQDLKKNANQTFKYVAILHGGMQQGERLAVMRRMQHHFLDSPGSVQSPLVLVATDVAARGLDFPPALSLVVCYDAPNDPEVYVHRVGRAGRAGHVGLACSLFTKQEKRQAAFVVEKMEASGQTVPRSLLEFAMQFPPFREARLSGLRVVWQGGKAGRELRHQQNTSFGGLGYAALRGRNGLSWRNPVQLLCVWVAISLSSEVEKSAGTAASVTKEGREKADLTLVVRWRV</sequence>
<dbReference type="GO" id="GO:0005524">
    <property type="term" value="F:ATP binding"/>
    <property type="evidence" value="ECO:0007669"/>
    <property type="project" value="UniProtKB-KW"/>
</dbReference>
<proteinExistence type="inferred from homology"/>
<evidence type="ECO:0000256" key="6">
    <source>
        <dbReference type="SAM" id="MobiDB-lite"/>
    </source>
</evidence>
<dbReference type="GO" id="GO:0003724">
    <property type="term" value="F:RNA helicase activity"/>
    <property type="evidence" value="ECO:0007669"/>
    <property type="project" value="TreeGrafter"/>
</dbReference>
<dbReference type="InterPro" id="IPR050079">
    <property type="entry name" value="DEAD_box_RNA_helicase"/>
</dbReference>
<dbReference type="SMART" id="SM00487">
    <property type="entry name" value="DEXDc"/>
    <property type="match status" value="1"/>
</dbReference>
<dbReference type="CDD" id="cd18787">
    <property type="entry name" value="SF2_C_DEAD"/>
    <property type="match status" value="1"/>
</dbReference>
<dbReference type="CDD" id="cd00268">
    <property type="entry name" value="DEADc"/>
    <property type="match status" value="1"/>
</dbReference>